<feature type="compositionally biased region" description="Basic and acidic residues" evidence="1">
    <location>
        <begin position="336"/>
        <end position="352"/>
    </location>
</feature>
<feature type="compositionally biased region" description="Polar residues" evidence="1">
    <location>
        <begin position="274"/>
        <end position="296"/>
    </location>
</feature>
<proteinExistence type="predicted"/>
<evidence type="ECO:0000313" key="4">
    <source>
        <dbReference type="Proteomes" id="UP000078550"/>
    </source>
</evidence>
<evidence type="ECO:0000313" key="2">
    <source>
        <dbReference type="EMBL" id="SBT42556.1"/>
    </source>
</evidence>
<evidence type="ECO:0000256" key="1">
    <source>
        <dbReference type="SAM" id="MobiDB-lite"/>
    </source>
</evidence>
<evidence type="ECO:0000313" key="5">
    <source>
        <dbReference type="Proteomes" id="UP000078555"/>
    </source>
</evidence>
<accession>A0A1A8ZFE3</accession>
<reference evidence="4 5" key="2">
    <citation type="submission" date="2016-05" db="EMBL/GenBank/DDBJ databases">
        <authorList>
            <person name="Naeem Raeece"/>
        </authorList>
    </citation>
    <scope>NUCLEOTIDE SEQUENCE [LARGE SCALE GENOMIC DNA]</scope>
</reference>
<keyword evidence="5" id="KW-1185">Reference proteome</keyword>
<dbReference type="EMBL" id="FLRD01000124">
    <property type="protein sequence ID" value="SBT42556.1"/>
    <property type="molecule type" value="Genomic_DNA"/>
</dbReference>
<dbReference type="Proteomes" id="UP000078550">
    <property type="component" value="Unassembled WGS sequence"/>
</dbReference>
<reference evidence="2" key="1">
    <citation type="submission" date="2016-05" db="EMBL/GenBank/DDBJ databases">
        <authorList>
            <person name="Lavstsen T."/>
            <person name="Jespersen J.S."/>
        </authorList>
    </citation>
    <scope>NUCLEOTIDE SEQUENCE [LARGE SCALE GENOMIC DNA]</scope>
</reference>
<gene>
    <name evidence="2" type="ORF">POVWA1_046190</name>
    <name evidence="3" type="ORF">POVWA2_044730</name>
</gene>
<organism evidence="2 5">
    <name type="scientific">Plasmodium ovale wallikeri</name>
    <dbReference type="NCBI Taxonomy" id="864142"/>
    <lineage>
        <taxon>Eukaryota</taxon>
        <taxon>Sar</taxon>
        <taxon>Alveolata</taxon>
        <taxon>Apicomplexa</taxon>
        <taxon>Aconoidasida</taxon>
        <taxon>Haemosporida</taxon>
        <taxon>Plasmodiidae</taxon>
        <taxon>Plasmodium</taxon>
        <taxon>Plasmodium (Plasmodium)</taxon>
    </lineage>
</organism>
<dbReference type="EMBL" id="FLRE01000165">
    <property type="protein sequence ID" value="SBT42832.1"/>
    <property type="molecule type" value="Genomic_DNA"/>
</dbReference>
<feature type="region of interest" description="Disordered" evidence="1">
    <location>
        <begin position="270"/>
        <end position="320"/>
    </location>
</feature>
<feature type="compositionally biased region" description="Acidic residues" evidence="1">
    <location>
        <begin position="353"/>
        <end position="406"/>
    </location>
</feature>
<evidence type="ECO:0000313" key="3">
    <source>
        <dbReference type="EMBL" id="SBT42832.1"/>
    </source>
</evidence>
<dbReference type="AlphaFoldDB" id="A0A1A8ZFE3"/>
<dbReference type="Proteomes" id="UP000078555">
    <property type="component" value="Unassembled WGS sequence"/>
</dbReference>
<feature type="compositionally biased region" description="Basic and acidic residues" evidence="1">
    <location>
        <begin position="449"/>
        <end position="462"/>
    </location>
</feature>
<feature type="compositionally biased region" description="Basic and acidic residues" evidence="1">
    <location>
        <begin position="425"/>
        <end position="438"/>
    </location>
</feature>
<protein>
    <submittedName>
        <fullName evidence="2">Uncharacterized protein</fullName>
    </submittedName>
</protein>
<sequence length="543" mass="62986">MHIREFIWTHLLMFVHTYKYLYVSRDSCAPSPFPIFTPEHNMDNKKKKKVKPPPNLKVLENKINILSFMKNKFEKILEKENEISSTISTEHTFKEEKTLNEKEKIDIILNELVLSLEEKKRYLSKYIHIANDIINKNNGIFAEEKKNMETIISKKNEQIYSIEKKIELAKSYHQDINTTIEKLFKNLDYFLKNKMSVDLNIDIVHRCNKTHTDIQKEVVDTHVVQGEGRNVKKEQLQYQDEFTKNLYACMDEYNKKVSDIMSFIKENKHRHEPTNFSHGKQNGAEQSSQHPLQQSGICAPEGNRSDAGISAEGGSCKSGEGNYGNYFSETVENEAEKQANVGKEHGVEKHGEEVDEGEGEDDEEEEEEDDEEDDEEGEEEDDKEDDEEDDEEGEEEDEVDTVEETDSGSGEYSKSEDENEATSEDTEKADESTEDDRSGGNIEEVYSDESSKSEFHSSDNKREGKKKTQNGRCEREYVSSDKREYNYEMEKKISSEDNAKTLINNLSSGKYKKMLSDNMNDLIHKINKIDYDYISYFEKKLKN</sequence>
<feature type="region of interest" description="Disordered" evidence="1">
    <location>
        <begin position="336"/>
        <end position="479"/>
    </location>
</feature>
<name>A0A1A8ZFE3_PLAOA</name>